<protein>
    <submittedName>
        <fullName evidence="1">Uncharacterized protein</fullName>
    </submittedName>
</protein>
<proteinExistence type="predicted"/>
<dbReference type="EnsemblPlants" id="MELO3C033955.2.1">
    <property type="protein sequence ID" value="MELO3C033955.2.1"/>
    <property type="gene ID" value="MELO3C033955.2"/>
</dbReference>
<sequence length="78" mass="8804">MMTNHIQNSCETLILVTETRKSSLLTYDWEGHAPLIAIKAVKACTKSVLPFLYKEIIGKITLDNISDVINTKHQFEGQ</sequence>
<organism evidence="1">
    <name type="scientific">Cucumis melo</name>
    <name type="common">Muskmelon</name>
    <dbReference type="NCBI Taxonomy" id="3656"/>
    <lineage>
        <taxon>Eukaryota</taxon>
        <taxon>Viridiplantae</taxon>
        <taxon>Streptophyta</taxon>
        <taxon>Embryophyta</taxon>
        <taxon>Tracheophyta</taxon>
        <taxon>Spermatophyta</taxon>
        <taxon>Magnoliopsida</taxon>
        <taxon>eudicotyledons</taxon>
        <taxon>Gunneridae</taxon>
        <taxon>Pentapetalae</taxon>
        <taxon>rosids</taxon>
        <taxon>fabids</taxon>
        <taxon>Cucurbitales</taxon>
        <taxon>Cucurbitaceae</taxon>
        <taxon>Benincaseae</taxon>
        <taxon>Cucumis</taxon>
    </lineage>
</organism>
<reference evidence="1" key="1">
    <citation type="submission" date="2023-03" db="UniProtKB">
        <authorList>
            <consortium name="EnsemblPlants"/>
        </authorList>
    </citation>
    <scope>IDENTIFICATION</scope>
</reference>
<dbReference type="Gramene" id="MELO3C033955.2.1">
    <property type="protein sequence ID" value="MELO3C033955.2.1"/>
    <property type="gene ID" value="MELO3C033955.2"/>
</dbReference>
<evidence type="ECO:0000313" key="1">
    <source>
        <dbReference type="EnsemblPlants" id="MELO3C033955.2.1"/>
    </source>
</evidence>
<accession>A0A9I9EIN6</accession>
<dbReference type="AlphaFoldDB" id="A0A9I9EIN6"/>
<name>A0A9I9EIN6_CUCME</name>